<evidence type="ECO:0000313" key="12">
    <source>
        <dbReference type="Proteomes" id="UP001153387"/>
    </source>
</evidence>
<evidence type="ECO:0000256" key="3">
    <source>
        <dbReference type="ARBA" id="ARBA00022553"/>
    </source>
</evidence>
<evidence type="ECO:0000313" key="11">
    <source>
        <dbReference type="EMBL" id="MDG0792417.1"/>
    </source>
</evidence>
<sequence>MIYSSILDLLLAGLLFHYGPRQESNRWAVLFLLFVGLGSLSDVVTQTALRSFFFFLLQACSPYGFVMFAMTYSDAATSKIKNILAYALLIPLCVTLFISPLRPEIQIDFSLMLLWTAPYYLGGCFLLISSYLKERDRDKRKFRLITACFFVPPILAIVVFNHISRAVHQHFDGYFNVSVVVWIAFAFFIIAAIRFGVLGVRIRFEKQLHDQKIKGIASGAAMFNHAVKNRITNIDLLTRRVKELVQAQSNGQIDEDIERILAETKQVMQMVKRIQKQIEDVELVEGTANLIDLMTQALHANHYLLESKRVSVTTDYAVDYDILCDKLHLQEVFSNIIGNAVEAVDEIGGRLAIRIYDGKGGILIDFADNGKGMAKKAKGQIFDPFYSTKQSDANFGLGLSYCYLIAQKHGGSIEVSSSEGEGGDLYLAFAEKSQKVARSQGSRF</sequence>
<dbReference type="Proteomes" id="UP001153387">
    <property type="component" value="Unassembled WGS sequence"/>
</dbReference>
<keyword evidence="8" id="KW-0902">Two-component regulatory system</keyword>
<dbReference type="EMBL" id="JAPDHZ010000003">
    <property type="protein sequence ID" value="MDG0792417.1"/>
    <property type="molecule type" value="Genomic_DNA"/>
</dbReference>
<comment type="caution">
    <text evidence="11">The sequence shown here is derived from an EMBL/GenBank/DDBJ whole genome shotgun (WGS) entry which is preliminary data.</text>
</comment>
<reference evidence="11 12" key="1">
    <citation type="submission" date="2022-10" db="EMBL/GenBank/DDBJ databases">
        <title>Comparative genomic analysis of Cohnella hashimotonis sp. nov., isolated from the International Space Station.</title>
        <authorList>
            <person name="Simpson A."/>
            <person name="Venkateswaran K."/>
        </authorList>
    </citation>
    <scope>NUCLEOTIDE SEQUENCE [LARGE SCALE GENOMIC DNA]</scope>
    <source>
        <strain evidence="11 12">DSM 18997</strain>
    </source>
</reference>
<accession>A0A9X4KHS5</accession>
<keyword evidence="4" id="KW-0808">Transferase</keyword>
<dbReference type="GO" id="GO:0000160">
    <property type="term" value="P:phosphorelay signal transduction system"/>
    <property type="evidence" value="ECO:0007669"/>
    <property type="project" value="UniProtKB-KW"/>
</dbReference>
<evidence type="ECO:0000256" key="5">
    <source>
        <dbReference type="ARBA" id="ARBA00022741"/>
    </source>
</evidence>
<evidence type="ECO:0000256" key="2">
    <source>
        <dbReference type="ARBA" id="ARBA00012438"/>
    </source>
</evidence>
<keyword evidence="9" id="KW-0472">Membrane</keyword>
<dbReference type="InterPro" id="IPR003594">
    <property type="entry name" value="HATPase_dom"/>
</dbReference>
<keyword evidence="3" id="KW-0597">Phosphoprotein</keyword>
<dbReference type="PANTHER" id="PTHR43065">
    <property type="entry name" value="SENSOR HISTIDINE KINASE"/>
    <property type="match status" value="1"/>
</dbReference>
<dbReference type="PROSITE" id="PS50109">
    <property type="entry name" value="HIS_KIN"/>
    <property type="match status" value="1"/>
</dbReference>
<dbReference type="Pfam" id="PF02518">
    <property type="entry name" value="HATPase_c"/>
    <property type="match status" value="1"/>
</dbReference>
<dbReference type="SUPFAM" id="SSF55874">
    <property type="entry name" value="ATPase domain of HSP90 chaperone/DNA topoisomerase II/histidine kinase"/>
    <property type="match status" value="1"/>
</dbReference>
<evidence type="ECO:0000256" key="7">
    <source>
        <dbReference type="ARBA" id="ARBA00022840"/>
    </source>
</evidence>
<proteinExistence type="predicted"/>
<dbReference type="GO" id="GO:0005524">
    <property type="term" value="F:ATP binding"/>
    <property type="evidence" value="ECO:0007669"/>
    <property type="project" value="UniProtKB-KW"/>
</dbReference>
<keyword evidence="12" id="KW-1185">Reference proteome</keyword>
<keyword evidence="7" id="KW-0067">ATP-binding</keyword>
<keyword evidence="5" id="KW-0547">Nucleotide-binding</keyword>
<dbReference type="InterPro" id="IPR005467">
    <property type="entry name" value="His_kinase_dom"/>
</dbReference>
<dbReference type="InterPro" id="IPR004358">
    <property type="entry name" value="Sig_transdc_His_kin-like_C"/>
</dbReference>
<gene>
    <name evidence="11" type="ORF">OMP38_17205</name>
</gene>
<dbReference type="AlphaFoldDB" id="A0A9X4KHS5"/>
<evidence type="ECO:0000259" key="10">
    <source>
        <dbReference type="PROSITE" id="PS50109"/>
    </source>
</evidence>
<feature type="transmembrane region" description="Helical" evidence="9">
    <location>
        <begin position="175"/>
        <end position="197"/>
    </location>
</feature>
<feature type="transmembrane region" description="Helical" evidence="9">
    <location>
        <begin position="27"/>
        <end position="45"/>
    </location>
</feature>
<evidence type="ECO:0000256" key="6">
    <source>
        <dbReference type="ARBA" id="ARBA00022777"/>
    </source>
</evidence>
<evidence type="ECO:0000256" key="1">
    <source>
        <dbReference type="ARBA" id="ARBA00000085"/>
    </source>
</evidence>
<keyword evidence="9" id="KW-0812">Transmembrane</keyword>
<organism evidence="11 12">
    <name type="scientific">Cohnella ginsengisoli</name>
    <dbReference type="NCBI Taxonomy" id="425004"/>
    <lineage>
        <taxon>Bacteria</taxon>
        <taxon>Bacillati</taxon>
        <taxon>Bacillota</taxon>
        <taxon>Bacilli</taxon>
        <taxon>Bacillales</taxon>
        <taxon>Paenibacillaceae</taxon>
        <taxon>Cohnella</taxon>
    </lineage>
</organism>
<feature type="transmembrane region" description="Helical" evidence="9">
    <location>
        <begin position="83"/>
        <end position="101"/>
    </location>
</feature>
<dbReference type="PANTHER" id="PTHR43065:SF10">
    <property type="entry name" value="PEROXIDE STRESS-ACTIVATED HISTIDINE KINASE MAK3"/>
    <property type="match status" value="1"/>
</dbReference>
<dbReference type="SMART" id="SM00387">
    <property type="entry name" value="HATPase_c"/>
    <property type="match status" value="1"/>
</dbReference>
<keyword evidence="9" id="KW-1133">Transmembrane helix</keyword>
<feature type="transmembrane region" description="Helical" evidence="9">
    <location>
        <begin position="144"/>
        <end position="163"/>
    </location>
</feature>
<name>A0A9X4KHS5_9BACL</name>
<dbReference type="GO" id="GO:0004673">
    <property type="term" value="F:protein histidine kinase activity"/>
    <property type="evidence" value="ECO:0007669"/>
    <property type="project" value="UniProtKB-EC"/>
</dbReference>
<feature type="domain" description="Histidine kinase" evidence="10">
    <location>
        <begin position="222"/>
        <end position="433"/>
    </location>
</feature>
<dbReference type="EC" id="2.7.13.3" evidence="2"/>
<feature type="transmembrane region" description="Helical" evidence="9">
    <location>
        <begin position="113"/>
        <end position="132"/>
    </location>
</feature>
<feature type="transmembrane region" description="Helical" evidence="9">
    <location>
        <begin position="51"/>
        <end position="71"/>
    </location>
</feature>
<dbReference type="Gene3D" id="3.30.565.10">
    <property type="entry name" value="Histidine kinase-like ATPase, C-terminal domain"/>
    <property type="match status" value="1"/>
</dbReference>
<evidence type="ECO:0000256" key="4">
    <source>
        <dbReference type="ARBA" id="ARBA00022679"/>
    </source>
</evidence>
<protein>
    <recommendedName>
        <fullName evidence="2">histidine kinase</fullName>
        <ecNumber evidence="2">2.7.13.3</ecNumber>
    </recommendedName>
</protein>
<keyword evidence="6 11" id="KW-0418">Kinase</keyword>
<evidence type="ECO:0000256" key="9">
    <source>
        <dbReference type="SAM" id="Phobius"/>
    </source>
</evidence>
<dbReference type="InterPro" id="IPR036890">
    <property type="entry name" value="HATPase_C_sf"/>
</dbReference>
<dbReference type="RefSeq" id="WP_277566217.1">
    <property type="nucleotide sequence ID" value="NZ_JAPDHZ010000003.1"/>
</dbReference>
<evidence type="ECO:0000256" key="8">
    <source>
        <dbReference type="ARBA" id="ARBA00023012"/>
    </source>
</evidence>
<comment type="catalytic activity">
    <reaction evidence="1">
        <text>ATP + protein L-histidine = ADP + protein N-phospho-L-histidine.</text>
        <dbReference type="EC" id="2.7.13.3"/>
    </reaction>
</comment>
<dbReference type="PRINTS" id="PR00344">
    <property type="entry name" value="BCTRLSENSOR"/>
</dbReference>